<keyword evidence="4" id="KW-1185">Reference proteome</keyword>
<organism evidence="3 4">
    <name type="scientific">Kribbella sancticallisti</name>
    <dbReference type="NCBI Taxonomy" id="460087"/>
    <lineage>
        <taxon>Bacteria</taxon>
        <taxon>Bacillati</taxon>
        <taxon>Actinomycetota</taxon>
        <taxon>Actinomycetes</taxon>
        <taxon>Propionibacteriales</taxon>
        <taxon>Kribbellaceae</taxon>
        <taxon>Kribbella</taxon>
    </lineage>
</organism>
<accession>A0ABN2CZZ1</accession>
<keyword evidence="2" id="KW-0472">Membrane</keyword>
<keyword evidence="2" id="KW-1133">Transmembrane helix</keyword>
<feature type="region of interest" description="Disordered" evidence="1">
    <location>
        <begin position="1"/>
        <end position="28"/>
    </location>
</feature>
<keyword evidence="2" id="KW-0812">Transmembrane</keyword>
<feature type="transmembrane region" description="Helical" evidence="2">
    <location>
        <begin position="205"/>
        <end position="223"/>
    </location>
</feature>
<name>A0ABN2CZZ1_9ACTN</name>
<evidence type="ECO:0000313" key="4">
    <source>
        <dbReference type="Proteomes" id="UP001500393"/>
    </source>
</evidence>
<dbReference type="EMBL" id="BAAAOS010000018">
    <property type="protein sequence ID" value="GAA1567704.1"/>
    <property type="molecule type" value="Genomic_DNA"/>
</dbReference>
<gene>
    <name evidence="3" type="ORF">GCM10009789_21420</name>
</gene>
<feature type="transmembrane region" description="Helical" evidence="2">
    <location>
        <begin position="147"/>
        <end position="165"/>
    </location>
</feature>
<dbReference type="Proteomes" id="UP001500393">
    <property type="component" value="Unassembled WGS sequence"/>
</dbReference>
<feature type="transmembrane region" description="Helical" evidence="2">
    <location>
        <begin position="171"/>
        <end position="193"/>
    </location>
</feature>
<dbReference type="RefSeq" id="WP_344212466.1">
    <property type="nucleotide sequence ID" value="NZ_BAAAOS010000018.1"/>
</dbReference>
<sequence length="414" mass="44695">MSIPIRTLDVARGPEVDEPGPHSRALDGEHHLGLQDARCHDQDSIDPSQPLRRELTLAFGAMIHLEGFLSTLLGAVMIQYEICKDSRAVHAGAVEQLQQARVASTEAHEELQKALTHLPSGRPDLFADAQEEAAPARRSLGTFVRSWLAMTVFAILEIVTNYLAMQYLRDALWATWVLAGATTAAILGGCYYIAQSRSRLRTSTLGVCVAAVVIGSGVMRYRYTVDAVEEGLVDGGLSAVTKLAILAFAIGLPAAFGLITIAKTRPEPGAAEAMAEQAAEQRLVGGVRKLHDTSERRKAELRTAVEAESAATDALRNSETVLRSLCDQTDASIMAEYGRRVERLDAYFRGLTLAAGDPAMTTRLDRRFASAVESLAEQLGYAVQEARKQISSVRAELLTFPAGEAPAQARTAEP</sequence>
<feature type="transmembrane region" description="Helical" evidence="2">
    <location>
        <begin position="57"/>
        <end position="78"/>
    </location>
</feature>
<comment type="caution">
    <text evidence="3">The sequence shown here is derived from an EMBL/GenBank/DDBJ whole genome shotgun (WGS) entry which is preliminary data.</text>
</comment>
<evidence type="ECO:0000313" key="3">
    <source>
        <dbReference type="EMBL" id="GAA1567704.1"/>
    </source>
</evidence>
<protein>
    <submittedName>
        <fullName evidence="3">Uncharacterized protein</fullName>
    </submittedName>
</protein>
<evidence type="ECO:0000256" key="1">
    <source>
        <dbReference type="SAM" id="MobiDB-lite"/>
    </source>
</evidence>
<evidence type="ECO:0000256" key="2">
    <source>
        <dbReference type="SAM" id="Phobius"/>
    </source>
</evidence>
<feature type="compositionally biased region" description="Basic and acidic residues" evidence="1">
    <location>
        <begin position="12"/>
        <end position="28"/>
    </location>
</feature>
<reference evidence="3 4" key="1">
    <citation type="journal article" date="2019" name="Int. J. Syst. Evol. Microbiol.">
        <title>The Global Catalogue of Microorganisms (GCM) 10K type strain sequencing project: providing services to taxonomists for standard genome sequencing and annotation.</title>
        <authorList>
            <consortium name="The Broad Institute Genomics Platform"/>
            <consortium name="The Broad Institute Genome Sequencing Center for Infectious Disease"/>
            <person name="Wu L."/>
            <person name="Ma J."/>
        </authorList>
    </citation>
    <scope>NUCLEOTIDE SEQUENCE [LARGE SCALE GENOMIC DNA]</scope>
    <source>
        <strain evidence="3 4">JCM 14969</strain>
    </source>
</reference>
<proteinExistence type="predicted"/>
<feature type="transmembrane region" description="Helical" evidence="2">
    <location>
        <begin position="243"/>
        <end position="262"/>
    </location>
</feature>